<proteinExistence type="predicted"/>
<dbReference type="EMBL" id="AAMIYH010000015">
    <property type="protein sequence ID" value="EDH8303093.1"/>
    <property type="molecule type" value="Genomic_DNA"/>
</dbReference>
<protein>
    <submittedName>
        <fullName evidence="1">Uncharacterized protein</fullName>
    </submittedName>
</protein>
<dbReference type="AlphaFoldDB" id="A0A635R905"/>
<gene>
    <name evidence="1" type="ORF">CB695_16615</name>
</gene>
<accession>A0A635R905</accession>
<reference evidence="1" key="1">
    <citation type="submission" date="2018-07" db="EMBL/GenBank/DDBJ databases">
        <authorList>
            <person name="Ashton P.M."/>
            <person name="Dallman T."/>
            <person name="Nair S."/>
            <person name="De Pinna E."/>
            <person name="Peters T."/>
            <person name="Grant K."/>
        </authorList>
    </citation>
    <scope>NUCLEOTIDE SEQUENCE</scope>
    <source>
        <strain evidence="1">368335</strain>
    </source>
</reference>
<sequence>MRYQTEIVERLSEGLASVSLETAAAFRETFATFFPDRESFCLKVGEYYSKLLEHYGYPPVKFDVPENTDDISYWIETLEAGTLSNLRKAVENETRSSAA</sequence>
<name>A0A635R905_SALET</name>
<organism evidence="1">
    <name type="scientific">Salmonella enterica subsp. enterica serovar Chester</name>
    <dbReference type="NCBI Taxonomy" id="149386"/>
    <lineage>
        <taxon>Bacteria</taxon>
        <taxon>Pseudomonadati</taxon>
        <taxon>Pseudomonadota</taxon>
        <taxon>Gammaproteobacteria</taxon>
        <taxon>Enterobacterales</taxon>
        <taxon>Enterobacteriaceae</taxon>
        <taxon>Salmonella</taxon>
    </lineage>
</organism>
<evidence type="ECO:0000313" key="1">
    <source>
        <dbReference type="EMBL" id="EDH8303093.1"/>
    </source>
</evidence>
<comment type="caution">
    <text evidence="1">The sequence shown here is derived from an EMBL/GenBank/DDBJ whole genome shotgun (WGS) entry which is preliminary data.</text>
</comment>